<name>A0ABW4AF96_9ACTN</name>
<gene>
    <name evidence="1" type="ORF">ACFQ5G_28505</name>
</gene>
<accession>A0ABW4AF96</accession>
<evidence type="ECO:0000313" key="2">
    <source>
        <dbReference type="Proteomes" id="UP001597183"/>
    </source>
</evidence>
<keyword evidence="2" id="KW-1185">Reference proteome</keyword>
<protein>
    <submittedName>
        <fullName evidence="1">Uncharacterized protein</fullName>
    </submittedName>
</protein>
<proteinExistence type="predicted"/>
<evidence type="ECO:0000313" key="1">
    <source>
        <dbReference type="EMBL" id="MFD1369295.1"/>
    </source>
</evidence>
<dbReference type="RefSeq" id="WP_317792523.1">
    <property type="nucleotide sequence ID" value="NZ_AP028461.1"/>
</dbReference>
<reference evidence="2" key="1">
    <citation type="journal article" date="2019" name="Int. J. Syst. Evol. Microbiol.">
        <title>The Global Catalogue of Microorganisms (GCM) 10K type strain sequencing project: providing services to taxonomists for standard genome sequencing and annotation.</title>
        <authorList>
            <consortium name="The Broad Institute Genomics Platform"/>
            <consortium name="The Broad Institute Genome Sequencing Center for Infectious Disease"/>
            <person name="Wu L."/>
            <person name="Ma J."/>
        </authorList>
    </citation>
    <scope>NUCLEOTIDE SEQUENCE [LARGE SCALE GENOMIC DNA]</scope>
    <source>
        <strain evidence="2">CCM 7526</strain>
    </source>
</reference>
<comment type="caution">
    <text evidence="1">The sequence shown here is derived from an EMBL/GenBank/DDBJ whole genome shotgun (WGS) entry which is preliminary data.</text>
</comment>
<dbReference type="EMBL" id="JBHTMK010000040">
    <property type="protein sequence ID" value="MFD1369295.1"/>
    <property type="molecule type" value="Genomic_DNA"/>
</dbReference>
<organism evidence="1 2">
    <name type="scientific">Actinoplanes sichuanensis</name>
    <dbReference type="NCBI Taxonomy" id="512349"/>
    <lineage>
        <taxon>Bacteria</taxon>
        <taxon>Bacillati</taxon>
        <taxon>Actinomycetota</taxon>
        <taxon>Actinomycetes</taxon>
        <taxon>Micromonosporales</taxon>
        <taxon>Micromonosporaceae</taxon>
        <taxon>Actinoplanes</taxon>
    </lineage>
</organism>
<sequence length="94" mass="11110">MNADDFPVPPIDREAISRIRAELRRHIRDAPPATDAIVREMQENILNGARGRDLLQIEAYREHFAAHGDRVIQRFRRLREDFDRERGRTTEEDC</sequence>
<dbReference type="Proteomes" id="UP001597183">
    <property type="component" value="Unassembled WGS sequence"/>
</dbReference>